<dbReference type="PROSITE" id="PS00159">
    <property type="entry name" value="ALDOLASE_KDPG_KHG_1"/>
    <property type="match status" value="1"/>
</dbReference>
<comment type="pathway">
    <text evidence="2">Carbohydrate acid metabolism; 2-dehydro-3-deoxy-D-gluconate degradation; D-glyceraldehyde 3-phosphate and pyruvate from 2-dehydro-3-deoxy-D-gluconate: step 2/2.</text>
</comment>
<dbReference type="RefSeq" id="WP_092213518.1">
    <property type="nucleotide sequence ID" value="NZ_FMUX01000018.1"/>
</dbReference>
<dbReference type="Pfam" id="PF01081">
    <property type="entry name" value="Aldolase"/>
    <property type="match status" value="1"/>
</dbReference>
<dbReference type="InterPro" id="IPR013785">
    <property type="entry name" value="Aldolase_TIM"/>
</dbReference>
<reference evidence="8 9" key="1">
    <citation type="submission" date="2016-10" db="EMBL/GenBank/DDBJ databases">
        <authorList>
            <person name="de Groot N.N."/>
        </authorList>
    </citation>
    <scope>NUCLEOTIDE SEQUENCE [LARGE SCALE GENOMIC DNA]</scope>
    <source>
        <strain evidence="8 9">AA1</strain>
    </source>
</reference>
<organism evidence="8 9">
    <name type="scientific">Desulfoluna spongiiphila</name>
    <dbReference type="NCBI Taxonomy" id="419481"/>
    <lineage>
        <taxon>Bacteria</taxon>
        <taxon>Pseudomonadati</taxon>
        <taxon>Thermodesulfobacteriota</taxon>
        <taxon>Desulfobacteria</taxon>
        <taxon>Desulfobacterales</taxon>
        <taxon>Desulfolunaceae</taxon>
        <taxon>Desulfoluna</taxon>
    </lineage>
</organism>
<keyword evidence="7" id="KW-0119">Carbohydrate metabolism</keyword>
<dbReference type="SUPFAM" id="SSF51569">
    <property type="entry name" value="Aldolase"/>
    <property type="match status" value="1"/>
</dbReference>
<dbReference type="STRING" id="419481.SAMN05216233_11886"/>
<name>A0A1G5I985_9BACT</name>
<dbReference type="AlphaFoldDB" id="A0A1G5I985"/>
<comment type="subunit">
    <text evidence="4">Homotrimer.</text>
</comment>
<dbReference type="GO" id="GO:0008675">
    <property type="term" value="F:2-dehydro-3-deoxy-phosphogluconate aldolase activity"/>
    <property type="evidence" value="ECO:0007669"/>
    <property type="project" value="UniProtKB-EC"/>
</dbReference>
<dbReference type="OrthoDB" id="9805177at2"/>
<evidence type="ECO:0000256" key="3">
    <source>
        <dbReference type="ARBA" id="ARBA00006906"/>
    </source>
</evidence>
<proteinExistence type="inferred from homology"/>
<dbReference type="Proteomes" id="UP000198870">
    <property type="component" value="Unassembled WGS sequence"/>
</dbReference>
<dbReference type="PANTHER" id="PTHR30246">
    <property type="entry name" value="2-KETO-3-DEOXY-6-PHOSPHOGLUCONATE ALDOLASE"/>
    <property type="match status" value="1"/>
</dbReference>
<dbReference type="InterPro" id="IPR031337">
    <property type="entry name" value="KDPG/KHG_AS_1"/>
</dbReference>
<evidence type="ECO:0000256" key="5">
    <source>
        <dbReference type="ARBA" id="ARBA00013063"/>
    </source>
</evidence>
<dbReference type="NCBIfam" id="NF006600">
    <property type="entry name" value="PRK09140.1"/>
    <property type="match status" value="1"/>
</dbReference>
<evidence type="ECO:0000256" key="7">
    <source>
        <dbReference type="ARBA" id="ARBA00023277"/>
    </source>
</evidence>
<evidence type="ECO:0000256" key="6">
    <source>
        <dbReference type="ARBA" id="ARBA00023239"/>
    </source>
</evidence>
<evidence type="ECO:0000256" key="1">
    <source>
        <dbReference type="ARBA" id="ARBA00000654"/>
    </source>
</evidence>
<keyword evidence="6" id="KW-0456">Lyase</keyword>
<gene>
    <name evidence="8" type="ORF">SAMN05216233_11886</name>
</gene>
<protein>
    <recommendedName>
        <fullName evidence="5">2-dehydro-3-deoxy-phosphogluconate aldolase</fullName>
        <ecNumber evidence="5">4.1.2.14</ecNumber>
    </recommendedName>
</protein>
<keyword evidence="9" id="KW-1185">Reference proteome</keyword>
<dbReference type="Gene3D" id="3.20.20.70">
    <property type="entry name" value="Aldolase class I"/>
    <property type="match status" value="1"/>
</dbReference>
<dbReference type="EMBL" id="FMUX01000018">
    <property type="protein sequence ID" value="SCY72662.1"/>
    <property type="molecule type" value="Genomic_DNA"/>
</dbReference>
<comment type="catalytic activity">
    <reaction evidence="1">
        <text>2-dehydro-3-deoxy-6-phospho-D-gluconate = D-glyceraldehyde 3-phosphate + pyruvate</text>
        <dbReference type="Rhea" id="RHEA:17089"/>
        <dbReference type="ChEBI" id="CHEBI:15361"/>
        <dbReference type="ChEBI" id="CHEBI:57569"/>
        <dbReference type="ChEBI" id="CHEBI:59776"/>
        <dbReference type="EC" id="4.1.2.14"/>
    </reaction>
</comment>
<accession>A0A1G5I985</accession>
<evidence type="ECO:0000256" key="4">
    <source>
        <dbReference type="ARBA" id="ARBA00011233"/>
    </source>
</evidence>
<dbReference type="InterPro" id="IPR000887">
    <property type="entry name" value="Aldlse_KDPG_KHG"/>
</dbReference>
<evidence type="ECO:0000313" key="8">
    <source>
        <dbReference type="EMBL" id="SCY72662.1"/>
    </source>
</evidence>
<dbReference type="CDD" id="cd00452">
    <property type="entry name" value="KDPG_aldolase"/>
    <property type="match status" value="1"/>
</dbReference>
<comment type="similarity">
    <text evidence="3">Belongs to the KHG/KDPG aldolase family.</text>
</comment>
<sequence>MITRHLTEFPFIAILRGIRPDEAVAAGRALKIAGFRAIEVPLNSPDPFTSIRLLADDLGETCTIGAGTVRTPKEVDAVAEAGGRLIVMPHTDTTVIRRASELSMACTPGVGTVTEAFTALDAGATGLKLFPAEMIPPKAVTAMGAVLPKETLLIPVGGIAPDTWQPYHAAGARAFGTGSSLYKAGMGIDELTLRARAFAESLAPLKGA</sequence>
<evidence type="ECO:0000256" key="2">
    <source>
        <dbReference type="ARBA" id="ARBA00004736"/>
    </source>
</evidence>
<evidence type="ECO:0000313" key="9">
    <source>
        <dbReference type="Proteomes" id="UP000198870"/>
    </source>
</evidence>
<dbReference type="PANTHER" id="PTHR30246:SF1">
    <property type="entry name" value="2-DEHYDRO-3-DEOXY-6-PHOSPHOGALACTONATE ALDOLASE-RELATED"/>
    <property type="match status" value="1"/>
</dbReference>
<dbReference type="EC" id="4.1.2.14" evidence="5"/>